<dbReference type="AlphaFoldDB" id="X1DNP1"/>
<comment type="caution">
    <text evidence="4">The sequence shown here is derived from an EMBL/GenBank/DDBJ whole genome shotgun (WGS) entry which is preliminary data.</text>
</comment>
<feature type="domain" description="Metalloprotease TldD/E C-terminal" evidence="3">
    <location>
        <begin position="8"/>
        <end position="207"/>
    </location>
</feature>
<dbReference type="GO" id="GO:0008237">
    <property type="term" value="F:metallopeptidase activity"/>
    <property type="evidence" value="ECO:0007669"/>
    <property type="project" value="InterPro"/>
</dbReference>
<evidence type="ECO:0000256" key="2">
    <source>
        <dbReference type="SAM" id="MobiDB-lite"/>
    </source>
</evidence>
<feature type="non-terminal residue" evidence="4">
    <location>
        <position position="1"/>
    </location>
</feature>
<evidence type="ECO:0000259" key="3">
    <source>
        <dbReference type="Pfam" id="PF19289"/>
    </source>
</evidence>
<gene>
    <name evidence="4" type="ORF">S01H4_59158</name>
</gene>
<organism evidence="4">
    <name type="scientific">marine sediment metagenome</name>
    <dbReference type="NCBI Taxonomy" id="412755"/>
    <lineage>
        <taxon>unclassified sequences</taxon>
        <taxon>metagenomes</taxon>
        <taxon>ecological metagenomes</taxon>
    </lineage>
</organism>
<dbReference type="GO" id="GO:0006508">
    <property type="term" value="P:proteolysis"/>
    <property type="evidence" value="ECO:0007669"/>
    <property type="project" value="InterPro"/>
</dbReference>
<dbReference type="Pfam" id="PF19289">
    <property type="entry name" value="PmbA_TldD_3rd"/>
    <property type="match status" value="1"/>
</dbReference>
<dbReference type="EMBL" id="BART01034656">
    <property type="protein sequence ID" value="GAH06604.1"/>
    <property type="molecule type" value="Genomic_DNA"/>
</dbReference>
<comment type="similarity">
    <text evidence="1">Belongs to the peptidase U62 family.</text>
</comment>
<dbReference type="PANTHER" id="PTHR30624">
    <property type="entry name" value="UNCHARACTERIZED PROTEIN TLDD AND PMBA"/>
    <property type="match status" value="1"/>
</dbReference>
<dbReference type="PANTHER" id="PTHR30624:SF0">
    <property type="entry name" value="METALLOPROTEASE SLR0863"/>
    <property type="match status" value="1"/>
</dbReference>
<protein>
    <recommendedName>
        <fullName evidence="3">Metalloprotease TldD/E C-terminal domain-containing protein</fullName>
    </recommendedName>
</protein>
<name>X1DNP1_9ZZZZ</name>
<dbReference type="InterPro" id="IPR051463">
    <property type="entry name" value="Peptidase_U62_metallo"/>
</dbReference>
<dbReference type="GO" id="GO:0005829">
    <property type="term" value="C:cytosol"/>
    <property type="evidence" value="ECO:0007669"/>
    <property type="project" value="TreeGrafter"/>
</dbReference>
<evidence type="ECO:0000313" key="4">
    <source>
        <dbReference type="EMBL" id="GAH06604.1"/>
    </source>
</evidence>
<dbReference type="InterPro" id="IPR036059">
    <property type="entry name" value="TldD/PmbA_sf"/>
</dbReference>
<accession>X1DNP1</accession>
<feature type="non-terminal residue" evidence="4">
    <location>
        <position position="207"/>
    </location>
</feature>
<dbReference type="InterPro" id="IPR045569">
    <property type="entry name" value="Metalloprtase-TldD/E_C"/>
</dbReference>
<reference evidence="4" key="1">
    <citation type="journal article" date="2014" name="Front. Microbiol.">
        <title>High frequency of phylogenetically diverse reductive dehalogenase-homologous genes in deep subseafloor sedimentary metagenomes.</title>
        <authorList>
            <person name="Kawai M."/>
            <person name="Futagami T."/>
            <person name="Toyoda A."/>
            <person name="Takaki Y."/>
            <person name="Nishi S."/>
            <person name="Hori S."/>
            <person name="Arai W."/>
            <person name="Tsubouchi T."/>
            <person name="Morono Y."/>
            <person name="Uchiyama I."/>
            <person name="Ito T."/>
            <person name="Fujiyama A."/>
            <person name="Inagaki F."/>
            <person name="Takami H."/>
        </authorList>
    </citation>
    <scope>NUCLEOTIDE SEQUENCE</scope>
    <source>
        <strain evidence="4">Expedition CK06-06</strain>
    </source>
</reference>
<sequence>EAKSPVGGKFTIIADSKLAGTLIHEALGHACEADLVLSKESILEGKIGQEVAFDDINVVDDPSIGQGSKFGLPYELFGRYFVDDEGIPSQKTVLIENGVFKNYLHNLETSSRMNVPPNGHGRASSSSSKPQVRMGFTYIEPKDWNVDEMIQDTKNGILCEDFLYGYTNPTTGNFQFKCKFSYKIKNGEKQELMRDVALSGMILEVLK</sequence>
<proteinExistence type="inferred from homology"/>
<dbReference type="SUPFAM" id="SSF111283">
    <property type="entry name" value="Putative modulator of DNA gyrase, PmbA/TldD"/>
    <property type="match status" value="1"/>
</dbReference>
<feature type="region of interest" description="Disordered" evidence="2">
    <location>
        <begin position="111"/>
        <end position="130"/>
    </location>
</feature>
<evidence type="ECO:0000256" key="1">
    <source>
        <dbReference type="ARBA" id="ARBA00005836"/>
    </source>
</evidence>